<dbReference type="InterPro" id="IPR013563">
    <property type="entry name" value="Oligopep_ABC_C"/>
</dbReference>
<dbReference type="PROSITE" id="PS50893">
    <property type="entry name" value="ABC_TRANSPORTER_2"/>
    <property type="match status" value="1"/>
</dbReference>
<dbReference type="NCBIfam" id="TIGR01727">
    <property type="entry name" value="oligo_HPY"/>
    <property type="match status" value="1"/>
</dbReference>
<dbReference type="GO" id="GO:0005524">
    <property type="term" value="F:ATP binding"/>
    <property type="evidence" value="ECO:0007669"/>
    <property type="project" value="UniProtKB-KW"/>
</dbReference>
<feature type="domain" description="ABC transporter" evidence="8">
    <location>
        <begin position="5"/>
        <end position="253"/>
    </location>
</feature>
<dbReference type="Gene3D" id="3.40.50.300">
    <property type="entry name" value="P-loop containing nucleotide triphosphate hydrolases"/>
    <property type="match status" value="1"/>
</dbReference>
<evidence type="ECO:0000259" key="8">
    <source>
        <dbReference type="PROSITE" id="PS50893"/>
    </source>
</evidence>
<dbReference type="Pfam" id="PF00005">
    <property type="entry name" value="ABC_tran"/>
    <property type="match status" value="1"/>
</dbReference>
<protein>
    <submittedName>
        <fullName evidence="9">Peptide ABC transporter ATP-binding protein</fullName>
    </submittedName>
</protein>
<evidence type="ECO:0000313" key="9">
    <source>
        <dbReference type="EMBL" id="AMM41140.1"/>
    </source>
</evidence>
<dbReference type="Pfam" id="PF08352">
    <property type="entry name" value="oligo_HPY"/>
    <property type="match status" value="1"/>
</dbReference>
<name>A0A7U4TIB9_DESA2</name>
<keyword evidence="4" id="KW-1003">Cell membrane</keyword>
<dbReference type="AlphaFoldDB" id="A0A7U4TIB9"/>
<dbReference type="InterPro" id="IPR003593">
    <property type="entry name" value="AAA+_ATPase"/>
</dbReference>
<dbReference type="PANTHER" id="PTHR43297">
    <property type="entry name" value="OLIGOPEPTIDE TRANSPORT ATP-BINDING PROTEIN APPD"/>
    <property type="match status" value="1"/>
</dbReference>
<dbReference type="SUPFAM" id="SSF52540">
    <property type="entry name" value="P-loop containing nucleoside triphosphate hydrolases"/>
    <property type="match status" value="1"/>
</dbReference>
<dbReference type="SMART" id="SM00382">
    <property type="entry name" value="AAA"/>
    <property type="match status" value="1"/>
</dbReference>
<organism evidence="9 10">
    <name type="scientific">Desulfofervidus auxilii</name>
    <dbReference type="NCBI Taxonomy" id="1621989"/>
    <lineage>
        <taxon>Bacteria</taxon>
        <taxon>Pseudomonadati</taxon>
        <taxon>Thermodesulfobacteriota</taxon>
        <taxon>Candidatus Desulfofervidia</taxon>
        <taxon>Candidatus Desulfofervidales</taxon>
        <taxon>Candidatus Desulfofervidaceae</taxon>
        <taxon>Candidatus Desulfofervidus</taxon>
    </lineage>
</organism>
<evidence type="ECO:0000256" key="6">
    <source>
        <dbReference type="ARBA" id="ARBA00022840"/>
    </source>
</evidence>
<keyword evidence="10" id="KW-1185">Reference proteome</keyword>
<dbReference type="OrthoDB" id="9809450at2"/>
<dbReference type="KEGG" id="daw:HS1_001336"/>
<dbReference type="Proteomes" id="UP000070560">
    <property type="component" value="Chromosome"/>
</dbReference>
<gene>
    <name evidence="9" type="ORF">HS1_001336</name>
</gene>
<sequence>MLLKVHNLHVWFRKKKQTIPAVNGVSFSIAQDDTLGLVGESGSGKTITALAILGLVPPPGEIIKGEILFLGQNLLFLPPKRWQQLRGKEISIIFQDPMTSLNPVFTIGEQIAEVFTHHFEYSAKEAKIKAIELLKKVGIPAAESRLNTYPHQLSGGLRQRVMIAIALAAQPKLLIADEPTTALDVTVQAQILELMLNLKRQMGMSILFISHDLTVVAQVVRRIAVMYAGKIIEMANTEELFKNPLHPYTQGLLNAIPRIEDISDKKRHLRTIAGQNGQAFTTLGCSFARRCDKRLPICLRRMPDFREYSEKHQVACWLYE</sequence>
<dbReference type="GO" id="GO:0005886">
    <property type="term" value="C:plasma membrane"/>
    <property type="evidence" value="ECO:0007669"/>
    <property type="project" value="UniProtKB-SubCell"/>
</dbReference>
<dbReference type="InterPro" id="IPR050388">
    <property type="entry name" value="ABC_Ni/Peptide_Import"/>
</dbReference>
<evidence type="ECO:0000256" key="2">
    <source>
        <dbReference type="ARBA" id="ARBA00005417"/>
    </source>
</evidence>
<keyword evidence="3" id="KW-0813">Transport</keyword>
<dbReference type="GO" id="GO:0016887">
    <property type="term" value="F:ATP hydrolysis activity"/>
    <property type="evidence" value="ECO:0007669"/>
    <property type="project" value="InterPro"/>
</dbReference>
<proteinExistence type="inferred from homology"/>
<dbReference type="EMBL" id="CP013015">
    <property type="protein sequence ID" value="AMM41140.1"/>
    <property type="molecule type" value="Genomic_DNA"/>
</dbReference>
<dbReference type="GO" id="GO:0015833">
    <property type="term" value="P:peptide transport"/>
    <property type="evidence" value="ECO:0007669"/>
    <property type="project" value="InterPro"/>
</dbReference>
<keyword evidence="5" id="KW-0547">Nucleotide-binding</keyword>
<evidence type="ECO:0000256" key="3">
    <source>
        <dbReference type="ARBA" id="ARBA00022448"/>
    </source>
</evidence>
<keyword evidence="6 9" id="KW-0067">ATP-binding</keyword>
<accession>A0A7U4TIB9</accession>
<comment type="similarity">
    <text evidence="2">Belongs to the ABC transporter superfamily.</text>
</comment>
<evidence type="ECO:0000256" key="1">
    <source>
        <dbReference type="ARBA" id="ARBA00004417"/>
    </source>
</evidence>
<dbReference type="PANTHER" id="PTHR43297:SF2">
    <property type="entry name" value="DIPEPTIDE TRANSPORT ATP-BINDING PROTEIN DPPD"/>
    <property type="match status" value="1"/>
</dbReference>
<dbReference type="FunFam" id="3.40.50.300:FF:000016">
    <property type="entry name" value="Oligopeptide ABC transporter ATP-binding component"/>
    <property type="match status" value="1"/>
</dbReference>
<evidence type="ECO:0000256" key="5">
    <source>
        <dbReference type="ARBA" id="ARBA00022741"/>
    </source>
</evidence>
<reference evidence="9 10" key="1">
    <citation type="submission" date="2015-10" db="EMBL/GenBank/DDBJ databases">
        <title>Candidatus Desulfofervidus auxilii, a hydrogenotrophic sulfate-reducing bacterium involved in the thermophilic anaerobic oxidation of methane.</title>
        <authorList>
            <person name="Krukenberg V."/>
            <person name="Richter M."/>
            <person name="Wegener G."/>
        </authorList>
    </citation>
    <scope>NUCLEOTIDE SEQUENCE [LARGE SCALE GENOMIC DNA]</scope>
    <source>
        <strain evidence="9 10">HS1</strain>
    </source>
</reference>
<keyword evidence="7" id="KW-0472">Membrane</keyword>
<dbReference type="RefSeq" id="WP_066062694.1">
    <property type="nucleotide sequence ID" value="NZ_CP013015.1"/>
</dbReference>
<evidence type="ECO:0000256" key="7">
    <source>
        <dbReference type="ARBA" id="ARBA00023136"/>
    </source>
</evidence>
<dbReference type="InterPro" id="IPR003439">
    <property type="entry name" value="ABC_transporter-like_ATP-bd"/>
</dbReference>
<dbReference type="InterPro" id="IPR027417">
    <property type="entry name" value="P-loop_NTPase"/>
</dbReference>
<comment type="subcellular location">
    <subcellularLocation>
        <location evidence="1">Cell inner membrane</location>
        <topology evidence="1">Peripheral membrane protein</topology>
    </subcellularLocation>
</comment>
<dbReference type="CDD" id="cd03257">
    <property type="entry name" value="ABC_NikE_OppD_transporters"/>
    <property type="match status" value="1"/>
</dbReference>
<evidence type="ECO:0000256" key="4">
    <source>
        <dbReference type="ARBA" id="ARBA00022475"/>
    </source>
</evidence>
<evidence type="ECO:0000313" key="10">
    <source>
        <dbReference type="Proteomes" id="UP000070560"/>
    </source>
</evidence>